<gene>
    <name evidence="7" type="ORF">DBT54_05780</name>
</gene>
<evidence type="ECO:0000313" key="8">
    <source>
        <dbReference type="Proteomes" id="UP000251923"/>
    </source>
</evidence>
<dbReference type="RefSeq" id="WP_101560396.1">
    <property type="nucleotide sequence ID" value="NZ_JAMDYC010000002.1"/>
</dbReference>
<dbReference type="GO" id="GO:0004519">
    <property type="term" value="F:endonuclease activity"/>
    <property type="evidence" value="ECO:0007669"/>
    <property type="project" value="UniProtKB-KW"/>
</dbReference>
<proteinExistence type="predicted"/>
<dbReference type="EMBL" id="QMHM01000009">
    <property type="protein sequence ID" value="RAV79127.1"/>
    <property type="molecule type" value="Genomic_DNA"/>
</dbReference>
<dbReference type="GO" id="GO:0004386">
    <property type="term" value="F:helicase activity"/>
    <property type="evidence" value="ECO:0007669"/>
    <property type="project" value="UniProtKB-KW"/>
</dbReference>
<comment type="caution">
    <text evidence="7">The sequence shown here is derived from an EMBL/GenBank/DDBJ whole genome shotgun (WGS) entry which is preliminary data.</text>
</comment>
<feature type="domain" description="YqaJ viral recombinase" evidence="6">
    <location>
        <begin position="20"/>
        <end position="119"/>
    </location>
</feature>
<evidence type="ECO:0000256" key="3">
    <source>
        <dbReference type="ARBA" id="ARBA00022806"/>
    </source>
</evidence>
<dbReference type="Pfam" id="PF09588">
    <property type="entry name" value="YqaJ"/>
    <property type="match status" value="1"/>
</dbReference>
<accession>A0A329PY82</accession>
<keyword evidence="1" id="KW-0547">Nucleotide-binding</keyword>
<dbReference type="Proteomes" id="UP000251923">
    <property type="component" value="Unassembled WGS sequence"/>
</dbReference>
<dbReference type="AlphaFoldDB" id="A0A329PY82"/>
<feature type="coiled-coil region" evidence="5">
    <location>
        <begin position="216"/>
        <end position="246"/>
    </location>
</feature>
<name>A0A329PY82_9LACT</name>
<keyword evidence="4" id="KW-0067">ATP-binding</keyword>
<organism evidence="7 8">
    <name type="scientific">Aerococcus urinae</name>
    <dbReference type="NCBI Taxonomy" id="1376"/>
    <lineage>
        <taxon>Bacteria</taxon>
        <taxon>Bacillati</taxon>
        <taxon>Bacillota</taxon>
        <taxon>Bacilli</taxon>
        <taxon>Lactobacillales</taxon>
        <taxon>Aerococcaceae</taxon>
        <taxon>Aerococcus</taxon>
    </lineage>
</organism>
<dbReference type="InterPro" id="IPR011335">
    <property type="entry name" value="Restrct_endonuc-II-like"/>
</dbReference>
<evidence type="ECO:0000256" key="5">
    <source>
        <dbReference type="SAM" id="Coils"/>
    </source>
</evidence>
<keyword evidence="5" id="KW-0175">Coiled coil</keyword>
<dbReference type="InterPro" id="IPR019080">
    <property type="entry name" value="YqaJ_viral_recombinase"/>
</dbReference>
<dbReference type="Gene3D" id="3.90.320.10">
    <property type="match status" value="1"/>
</dbReference>
<dbReference type="SUPFAM" id="SSF52980">
    <property type="entry name" value="Restriction endonuclease-like"/>
    <property type="match status" value="1"/>
</dbReference>
<keyword evidence="7" id="KW-0540">Nuclease</keyword>
<evidence type="ECO:0000256" key="1">
    <source>
        <dbReference type="ARBA" id="ARBA00022741"/>
    </source>
</evidence>
<protein>
    <submittedName>
        <fullName evidence="7">Endonuclease</fullName>
    </submittedName>
</protein>
<evidence type="ECO:0000259" key="6">
    <source>
        <dbReference type="Pfam" id="PF09588"/>
    </source>
</evidence>
<evidence type="ECO:0000256" key="2">
    <source>
        <dbReference type="ARBA" id="ARBA00022801"/>
    </source>
</evidence>
<dbReference type="GeneID" id="86859265"/>
<evidence type="ECO:0000313" key="7">
    <source>
        <dbReference type="EMBL" id="RAV79127.1"/>
    </source>
</evidence>
<dbReference type="GO" id="GO:0005524">
    <property type="term" value="F:ATP binding"/>
    <property type="evidence" value="ECO:0007669"/>
    <property type="project" value="UniProtKB-KW"/>
</dbReference>
<dbReference type="GO" id="GO:0016787">
    <property type="term" value="F:hydrolase activity"/>
    <property type="evidence" value="ECO:0007669"/>
    <property type="project" value="UniProtKB-KW"/>
</dbReference>
<reference evidence="7 8" key="1">
    <citation type="submission" date="2018-04" db="EMBL/GenBank/DDBJ databases">
        <title>Aerococcus urinae genomes.</title>
        <authorList>
            <person name="Hilt E."/>
            <person name="Gilbert N.M."/>
            <person name="Thomas-White K."/>
            <person name="Putonti C."/>
            <person name="Lewis A.L."/>
            <person name="Visck K.L."/>
            <person name="Wolfe A.J."/>
        </authorList>
    </citation>
    <scope>NUCLEOTIDE SEQUENCE [LARGE SCALE GENOMIC DNA]</scope>
    <source>
        <strain evidence="7 8">UMB7480</strain>
    </source>
</reference>
<dbReference type="InterPro" id="IPR011604">
    <property type="entry name" value="PDDEXK-like_dom_sf"/>
</dbReference>
<keyword evidence="7" id="KW-0255">Endonuclease</keyword>
<keyword evidence="2" id="KW-0378">Hydrolase</keyword>
<sequence length="309" mass="36381">MSQALKPFGLQKVDKNVTENRNIYVGGSDVPTILGINKYKSQFELAKEKTGIQPSQFTGNEYTAFGNALEPQIRDYINAINDTHFIVDTTVNEEKHIRSNVDGVDYEEGLLLEIKTHGKHPTLAVYEAQMQLYMDQLGLDFGWLALYERPDNFDIEFDRDRLEIKEIKRDEVYVQKIYDAIETFWIRCEYLKENPDMTEQEYLSTGTDMDVAISRLNKVAPQLEKLRKQIKEYEETEKEVKKVLYEKMTENDIKQWKTPQVTVTRILPKKQHRFDSTRFKKDRPELYEDYVKESETKGYVTLKFHESNT</sequence>
<keyword evidence="3" id="KW-0347">Helicase</keyword>
<evidence type="ECO:0000256" key="4">
    <source>
        <dbReference type="ARBA" id="ARBA00022840"/>
    </source>
</evidence>